<evidence type="ECO:0000256" key="4">
    <source>
        <dbReference type="SAM" id="Coils"/>
    </source>
</evidence>
<dbReference type="InterPro" id="IPR001680">
    <property type="entry name" value="WD40_rpt"/>
</dbReference>
<dbReference type="Proteomes" id="UP001189624">
    <property type="component" value="Chromosome 4"/>
</dbReference>
<dbReference type="PANTHER" id="PTHR44218">
    <property type="entry name" value="PROTEIN SPA1-RELATED 2"/>
    <property type="match status" value="1"/>
</dbReference>
<evidence type="ECO:0000313" key="6">
    <source>
        <dbReference type="EMBL" id="CAJ1950360.1"/>
    </source>
</evidence>
<dbReference type="EMBL" id="OY731401">
    <property type="protein sequence ID" value="CAJ1950360.1"/>
    <property type="molecule type" value="Genomic_DNA"/>
</dbReference>
<proteinExistence type="predicted"/>
<dbReference type="InterPro" id="IPR020472">
    <property type="entry name" value="WD40_PAC1"/>
</dbReference>
<dbReference type="PROSITE" id="PS50294">
    <property type="entry name" value="WD_REPEATS_REGION"/>
    <property type="match status" value="2"/>
</dbReference>
<dbReference type="Gramene" id="rna-AYBTSS11_LOCUS14212">
    <property type="protein sequence ID" value="CAJ1950360.1"/>
    <property type="gene ID" value="gene-AYBTSS11_LOCUS14212"/>
</dbReference>
<dbReference type="SUPFAM" id="SSF56112">
    <property type="entry name" value="Protein kinase-like (PK-like)"/>
    <property type="match status" value="1"/>
</dbReference>
<dbReference type="Gene3D" id="1.10.510.10">
    <property type="entry name" value="Transferase(Phosphotransferase) domain 1"/>
    <property type="match status" value="1"/>
</dbReference>
<name>A0AA86T4B3_9FABA</name>
<dbReference type="SMART" id="SM00320">
    <property type="entry name" value="WD40"/>
    <property type="match status" value="7"/>
</dbReference>
<feature type="repeat" description="WD" evidence="3">
    <location>
        <begin position="837"/>
        <end position="879"/>
    </location>
</feature>
<sequence length="1074" mass="121019">MTTANGGTETEEQKRKTNDPFLKHGGHQNKPRSPRLCTPIKKEWSEGSPNDNVIGNQDNGLNRYVISLAGSELPSSSVCSTIDSEHFVEVFPVAIRNYKNKNTDLVSHPQNSRQTRNQLTIESKYDGLSREVVPKVEEHIPFRLSKGLKRNNSEIWGLKPLSDKSVNHNPLKVSADISNMGKTIISNNAHLISSKIDSTSSAYNYPQLIVKQTKKGKGVICEDLDKSFSIVGTLKNQEDEKPSSFAVKFQSDILLRSNVDDKSLLEGTVVSDSNGINLREWLKTECHKMKKLGKVHIFKQILKSVQLAHSQGLVLLDFRPSFFTLLPSSKIQYIGSYGPPELGDEVMTCNVTRKRPLEKNTCACLCSSTKQQKLFEETGSFRQQRHCSCIHGFRTTVNQTDADTIRPLESRTKVSMCQNGTSCQGTGTKENLFPSAINQLEKQWYFSPEMLNDGVCTMSSNIYSLGVLLFELLCNIESWEAYSTAMLELCHRILPPKFLAENPMEAGFCLWLLHPDQSSRPNARSCYHSKHLGTSWLALRKRKVILESEFIRQLEESNFIDDVGISDDEAETEKLLYFLTSLKEEKIEQAAKLEEELNFLNEDIQEVERSHSFGTDSVFPLAKMNSSEVRENNLHFQDCSSSDISRSIQRSFGDEYRFMSNINQLENSYFSMRIRVLPKETSSISSNDKNLMESRWRMPQVEHPNKEPRRIQTSVGCLGSFFEGLCKFARYSKFEECGRLRNRDLLSSSNVMCALSFDRDEDYIAAGGVSKKIKIFDLNAISSDSVDIQYPVVEMSNKSKLSCVCWNTYIKNHLASTDYDGVVQMWDADTGQPLSQYMEHQKRAWSVHFSQSDPKMFASGSDDCSVKLWNISERNSLGTIWNHANICCVQFSSYSTNLLFFGSADYKVYGYDLRHTRVPWCTLPGHGKAVSYVKFIDAETVVSASTDNSLKLWDLKKTSSSGLPSDACVLTFKGHSNEKNFVGLSVLDGYIACGSESNEVYCYYKSLPVPIATHKFESIDPILGHLNSGDNYGQFVSSVCWRKKSNMLVAANSVGIVKLLQMLELATSLSISCD</sequence>
<evidence type="ECO:0000313" key="7">
    <source>
        <dbReference type="Proteomes" id="UP001189624"/>
    </source>
</evidence>
<reference evidence="6" key="1">
    <citation type="submission" date="2023-10" db="EMBL/GenBank/DDBJ databases">
        <authorList>
            <person name="Domelevo Entfellner J.-B."/>
        </authorList>
    </citation>
    <scope>NUCLEOTIDE SEQUENCE</scope>
</reference>
<feature type="compositionally biased region" description="Basic residues" evidence="5">
    <location>
        <begin position="24"/>
        <end position="33"/>
    </location>
</feature>
<keyword evidence="4" id="KW-0175">Coiled coil</keyword>
<dbReference type="SUPFAM" id="SSF50978">
    <property type="entry name" value="WD40 repeat-like"/>
    <property type="match status" value="1"/>
</dbReference>
<dbReference type="Gene3D" id="2.130.10.10">
    <property type="entry name" value="YVTN repeat-like/Quinoprotein amine dehydrogenase"/>
    <property type="match status" value="1"/>
</dbReference>
<dbReference type="InterPro" id="IPR044630">
    <property type="entry name" value="SPA1/2/3/4"/>
</dbReference>
<dbReference type="GO" id="GO:0009640">
    <property type="term" value="P:photomorphogenesis"/>
    <property type="evidence" value="ECO:0007669"/>
    <property type="project" value="InterPro"/>
</dbReference>
<dbReference type="PROSITE" id="PS50082">
    <property type="entry name" value="WD_REPEATS_2"/>
    <property type="match status" value="3"/>
</dbReference>
<dbReference type="InterPro" id="IPR036322">
    <property type="entry name" value="WD40_repeat_dom_sf"/>
</dbReference>
<dbReference type="InterPro" id="IPR019775">
    <property type="entry name" value="WD40_repeat_CS"/>
</dbReference>
<evidence type="ECO:0000256" key="5">
    <source>
        <dbReference type="SAM" id="MobiDB-lite"/>
    </source>
</evidence>
<feature type="compositionally biased region" description="Basic and acidic residues" evidence="5">
    <location>
        <begin position="11"/>
        <end position="22"/>
    </location>
</feature>
<protein>
    <submittedName>
        <fullName evidence="6">Uncharacterized protein</fullName>
    </submittedName>
</protein>
<evidence type="ECO:0000256" key="1">
    <source>
        <dbReference type="ARBA" id="ARBA00022574"/>
    </source>
</evidence>
<dbReference type="Pfam" id="PF00400">
    <property type="entry name" value="WD40"/>
    <property type="match status" value="2"/>
</dbReference>
<feature type="region of interest" description="Disordered" evidence="5">
    <location>
        <begin position="1"/>
        <end position="37"/>
    </location>
</feature>
<evidence type="ECO:0000256" key="3">
    <source>
        <dbReference type="PROSITE-ProRule" id="PRU00221"/>
    </source>
</evidence>
<keyword evidence="2" id="KW-0677">Repeat</keyword>
<gene>
    <name evidence="6" type="ORF">AYBTSS11_LOCUS14212</name>
</gene>
<dbReference type="InterPro" id="IPR011009">
    <property type="entry name" value="Kinase-like_dom_sf"/>
</dbReference>
<dbReference type="PROSITE" id="PS00678">
    <property type="entry name" value="WD_REPEATS_1"/>
    <property type="match status" value="1"/>
</dbReference>
<accession>A0AA86T4B3</accession>
<dbReference type="AlphaFoldDB" id="A0AA86T4B3"/>
<evidence type="ECO:0000256" key="2">
    <source>
        <dbReference type="ARBA" id="ARBA00022737"/>
    </source>
</evidence>
<feature type="repeat" description="WD" evidence="3">
    <location>
        <begin position="923"/>
        <end position="963"/>
    </location>
</feature>
<dbReference type="InterPro" id="IPR015943">
    <property type="entry name" value="WD40/YVTN_repeat-like_dom_sf"/>
</dbReference>
<keyword evidence="7" id="KW-1185">Reference proteome</keyword>
<dbReference type="PRINTS" id="PR00320">
    <property type="entry name" value="GPROTEINBRPT"/>
</dbReference>
<organism evidence="6 7">
    <name type="scientific">Sphenostylis stenocarpa</name>
    <dbReference type="NCBI Taxonomy" id="92480"/>
    <lineage>
        <taxon>Eukaryota</taxon>
        <taxon>Viridiplantae</taxon>
        <taxon>Streptophyta</taxon>
        <taxon>Embryophyta</taxon>
        <taxon>Tracheophyta</taxon>
        <taxon>Spermatophyta</taxon>
        <taxon>Magnoliopsida</taxon>
        <taxon>eudicotyledons</taxon>
        <taxon>Gunneridae</taxon>
        <taxon>Pentapetalae</taxon>
        <taxon>rosids</taxon>
        <taxon>fabids</taxon>
        <taxon>Fabales</taxon>
        <taxon>Fabaceae</taxon>
        <taxon>Papilionoideae</taxon>
        <taxon>50 kb inversion clade</taxon>
        <taxon>NPAAA clade</taxon>
        <taxon>indigoferoid/millettioid clade</taxon>
        <taxon>Phaseoleae</taxon>
        <taxon>Sphenostylis</taxon>
    </lineage>
</organism>
<dbReference type="PANTHER" id="PTHR44218:SF10">
    <property type="entry name" value="LIGASE COP1, PUTATIVE-RELATED"/>
    <property type="match status" value="1"/>
</dbReference>
<feature type="coiled-coil region" evidence="4">
    <location>
        <begin position="583"/>
        <end position="610"/>
    </location>
</feature>
<feature type="repeat" description="WD" evidence="3">
    <location>
        <begin position="794"/>
        <end position="836"/>
    </location>
</feature>
<keyword evidence="1 3" id="KW-0853">WD repeat</keyword>